<organism evidence="1 2">
    <name type="scientific">Streptomyces phaeochromogenes</name>
    <dbReference type="NCBI Taxonomy" id="1923"/>
    <lineage>
        <taxon>Bacteria</taxon>
        <taxon>Bacillati</taxon>
        <taxon>Actinomycetota</taxon>
        <taxon>Actinomycetes</taxon>
        <taxon>Kitasatosporales</taxon>
        <taxon>Streptomycetaceae</taxon>
        <taxon>Streptomyces</taxon>
        <taxon>Streptomyces phaeochromogenes group</taxon>
    </lineage>
</organism>
<name>A0ABZ1HBZ4_STRPH</name>
<evidence type="ECO:0000313" key="2">
    <source>
        <dbReference type="Proteomes" id="UP001340816"/>
    </source>
</evidence>
<dbReference type="RefSeq" id="WP_326759911.1">
    <property type="nucleotide sequence ID" value="NZ_CP109135.1"/>
</dbReference>
<proteinExistence type="predicted"/>
<accession>A0ABZ1HBZ4</accession>
<sequence>MAIATSDGQFPLVRDLRDPVAVGVHPSEALELAGTIDRLPAYVTRDLEPQLHSALRRGGFVLLVGESTAGKTRAAFEAMRLLLPDYHFLAPSTREAVEVLLEDWGGTGDCVVWLDDLERFLGPGGLTLSALHRLLAPQDRVVVLATMRSHEYTRYGDRAEREVTGVDQEVWRQGRSVLRQAQVVHIERRWTVAERTRARALVADPRLSRALAGGERFGVAEMLAAGPELAQAWQHGWVPGHHPRGAALVAAAVDARRAGYHRPMPAEVLKRLHESYLERRGGPELRPEPFQEALTWALASTVPAGANSLLLGDAIRGYLAFDYLIDLPTREPILEALWQVVLELAPVHEAYTIACNAWLAGSFESAHPTLRRAAQAGIGQAEGMLFEFGMPLQSAERALISAQRRLQALRQELGDNHEDCLMAESQVSTFTAHCGRYDEAILLSSELAHRAASVFGSEHRIVLGIKFGVAWSTFSSGAHHEGLELLDSAVRESTRVLGPRDLAVLDRRWWIAKLLTDAGREREAQERIRSLQSDCVFIPTGHPVKVRVERLSNRLQQSPQNP</sequence>
<dbReference type="Gene3D" id="1.25.40.10">
    <property type="entry name" value="Tetratricopeptide repeat domain"/>
    <property type="match status" value="1"/>
</dbReference>
<dbReference type="InterPro" id="IPR027417">
    <property type="entry name" value="P-loop_NTPase"/>
</dbReference>
<dbReference type="Proteomes" id="UP001340816">
    <property type="component" value="Chromosome"/>
</dbReference>
<evidence type="ECO:0000313" key="1">
    <source>
        <dbReference type="EMBL" id="WSD16111.1"/>
    </source>
</evidence>
<keyword evidence="2" id="KW-1185">Reference proteome</keyword>
<protein>
    <submittedName>
        <fullName evidence="1">Uncharacterized protein</fullName>
    </submittedName>
</protein>
<reference evidence="1 2" key="1">
    <citation type="submission" date="2022-10" db="EMBL/GenBank/DDBJ databases">
        <title>The complete genomes of actinobacterial strains from the NBC collection.</title>
        <authorList>
            <person name="Joergensen T.S."/>
            <person name="Alvarez Arevalo M."/>
            <person name="Sterndorff E.B."/>
            <person name="Faurdal D."/>
            <person name="Vuksanovic O."/>
            <person name="Mourched A.-S."/>
            <person name="Charusanti P."/>
            <person name="Shaw S."/>
            <person name="Blin K."/>
            <person name="Weber T."/>
        </authorList>
    </citation>
    <scope>NUCLEOTIDE SEQUENCE [LARGE SCALE GENOMIC DNA]</scope>
    <source>
        <strain evidence="1 2">NBC 01752</strain>
    </source>
</reference>
<dbReference type="SUPFAM" id="SSF52540">
    <property type="entry name" value="P-loop containing nucleoside triphosphate hydrolases"/>
    <property type="match status" value="1"/>
</dbReference>
<dbReference type="EMBL" id="CP109135">
    <property type="protein sequence ID" value="WSD16111.1"/>
    <property type="molecule type" value="Genomic_DNA"/>
</dbReference>
<dbReference type="InterPro" id="IPR011990">
    <property type="entry name" value="TPR-like_helical_dom_sf"/>
</dbReference>
<gene>
    <name evidence="1" type="ORF">OHB35_24255</name>
</gene>